<keyword evidence="1" id="KW-0732">Signal</keyword>
<sequence length="661" mass="70692">MKTKTILTAFLLGTILFANAQESSKKDDIVKGWNGITKSAISVGYGSTMPSSTTKNAYITNSSGVSLDYYQPLIAFRKGWDGWPKTTLGINIGGQYNFGGSGNPSAALPNTFPIFGSTSISVAYKGVDPRNPGFRIGIGPQVNFNLGEKFTISPMVLAEYFSMTQKELSAVQTTQYNGQTYEKALWTLPETKTSGLAITPKVRMQYWITQNLGLFADASYILGPKVETQISTLVPTGPPNQAGFYEANFVNNGTYVKGETKSTSYSALGVNVGLSIAFGKPRKGWDGLAESEYKGWDGVTENSNSNKTTTTCGCTPDPTASVQFPSGSGTSANIGSVLNIPYNASNNTKTLTINYRPHSNSLSSGVWATKIKVLINGVDSFALNRTSPLGTTNNYLLTSNNGSMTVSFNDLNEGTNTICIIATCTSSGCTTTLGCVTVNVASPPTPTSANVTLLKKCCTIVHGLHAGDFTGQVSFAMGGTTSVGAVLEITSPSGIVYEPFVPGNTTACYSPPYSIKLLDASHLPFASTTINGAPINTISYNRRFDFSCMKISSIAIKVDKIEAFLPHNPKLTEGWATASTIDLSELMVEDPEDGHRLNSTFTNPKTKEIVSVKSIVEILENGDMNLIKIESASSTLNGITKPIEFIQRKKHNYVGHVTLLK</sequence>
<feature type="signal peptide" evidence="1">
    <location>
        <begin position="1"/>
        <end position="20"/>
    </location>
</feature>
<evidence type="ECO:0000256" key="1">
    <source>
        <dbReference type="SAM" id="SignalP"/>
    </source>
</evidence>
<dbReference type="EMBL" id="JABSNO010000003">
    <property type="protein sequence ID" value="NRS91517.1"/>
    <property type="molecule type" value="Genomic_DNA"/>
</dbReference>
<comment type="caution">
    <text evidence="2">The sequence shown here is derived from an EMBL/GenBank/DDBJ whole genome shotgun (WGS) entry which is preliminary data.</text>
</comment>
<protein>
    <recommendedName>
        <fullName evidence="4">Outer membrane protein with beta-barrel domain</fullName>
    </recommendedName>
</protein>
<evidence type="ECO:0000313" key="3">
    <source>
        <dbReference type="Proteomes" id="UP000610746"/>
    </source>
</evidence>
<dbReference type="RefSeq" id="WP_173778142.1">
    <property type="nucleotide sequence ID" value="NZ_JABSNO010000003.1"/>
</dbReference>
<keyword evidence="3" id="KW-1185">Reference proteome</keyword>
<proteinExistence type="predicted"/>
<evidence type="ECO:0008006" key="4">
    <source>
        <dbReference type="Google" id="ProtNLM"/>
    </source>
</evidence>
<name>A0A8J8K821_9FLAO</name>
<reference evidence="2" key="1">
    <citation type="submission" date="2020-05" db="EMBL/GenBank/DDBJ databases">
        <title>Genomic Encyclopedia of Type Strains, Phase IV (KMG-V): Genome sequencing to study the core and pangenomes of soil and plant-associated prokaryotes.</title>
        <authorList>
            <person name="Whitman W."/>
        </authorList>
    </citation>
    <scope>NUCLEOTIDE SEQUENCE</scope>
    <source>
        <strain evidence="2">16F</strain>
    </source>
</reference>
<dbReference type="AlphaFoldDB" id="A0A8J8K821"/>
<accession>A0A8J8K821</accession>
<feature type="chain" id="PRO_5035227144" description="Outer membrane protein with beta-barrel domain" evidence="1">
    <location>
        <begin position="21"/>
        <end position="661"/>
    </location>
</feature>
<organism evidence="2 3">
    <name type="scientific">Frigoriflavimonas asaccharolytica</name>
    <dbReference type="NCBI Taxonomy" id="2735899"/>
    <lineage>
        <taxon>Bacteria</taxon>
        <taxon>Pseudomonadati</taxon>
        <taxon>Bacteroidota</taxon>
        <taxon>Flavobacteriia</taxon>
        <taxon>Flavobacteriales</taxon>
        <taxon>Weeksellaceae</taxon>
        <taxon>Frigoriflavimonas</taxon>
    </lineage>
</organism>
<gene>
    <name evidence="2" type="ORF">HNQ03_000584</name>
</gene>
<evidence type="ECO:0000313" key="2">
    <source>
        <dbReference type="EMBL" id="NRS91517.1"/>
    </source>
</evidence>
<dbReference type="Proteomes" id="UP000610746">
    <property type="component" value="Unassembled WGS sequence"/>
</dbReference>